<dbReference type="Pfam" id="PF03087">
    <property type="entry name" value="BPS1"/>
    <property type="match status" value="1"/>
</dbReference>
<protein>
    <submittedName>
        <fullName evidence="1">Uncharacterized protein</fullName>
    </submittedName>
</protein>
<keyword evidence="2" id="KW-1185">Reference proteome</keyword>
<dbReference type="OrthoDB" id="694709at2759"/>
<dbReference type="EMBL" id="CM035408">
    <property type="protein sequence ID" value="KAH7442345.1"/>
    <property type="molecule type" value="Genomic_DNA"/>
</dbReference>
<dbReference type="GO" id="GO:0048364">
    <property type="term" value="P:root development"/>
    <property type="evidence" value="ECO:0007669"/>
    <property type="project" value="InterPro"/>
</dbReference>
<organism evidence="1 2">
    <name type="scientific">Ceratopteris richardii</name>
    <name type="common">Triangle waterfern</name>
    <dbReference type="NCBI Taxonomy" id="49495"/>
    <lineage>
        <taxon>Eukaryota</taxon>
        <taxon>Viridiplantae</taxon>
        <taxon>Streptophyta</taxon>
        <taxon>Embryophyta</taxon>
        <taxon>Tracheophyta</taxon>
        <taxon>Polypodiopsida</taxon>
        <taxon>Polypodiidae</taxon>
        <taxon>Polypodiales</taxon>
        <taxon>Pteridineae</taxon>
        <taxon>Pteridaceae</taxon>
        <taxon>Parkerioideae</taxon>
        <taxon>Ceratopteris</taxon>
    </lineage>
</organism>
<dbReference type="OMA" id="LIDCMEV"/>
<name>A0A8T2V9H9_CERRI</name>
<proteinExistence type="predicted"/>
<dbReference type="InterPro" id="IPR004320">
    <property type="entry name" value="BPS1_pln"/>
</dbReference>
<accession>A0A8T2V9H9</accession>
<evidence type="ECO:0000313" key="1">
    <source>
        <dbReference type="EMBL" id="KAH7442345.1"/>
    </source>
</evidence>
<reference evidence="1" key="1">
    <citation type="submission" date="2021-08" db="EMBL/GenBank/DDBJ databases">
        <title>WGS assembly of Ceratopteris richardii.</title>
        <authorList>
            <person name="Marchant D.B."/>
            <person name="Chen G."/>
            <person name="Jenkins J."/>
            <person name="Shu S."/>
            <person name="Leebens-Mack J."/>
            <person name="Grimwood J."/>
            <person name="Schmutz J."/>
            <person name="Soltis P."/>
            <person name="Soltis D."/>
            <person name="Chen Z.-H."/>
        </authorList>
    </citation>
    <scope>NUCLEOTIDE SEQUENCE</scope>
    <source>
        <strain evidence="1">Whitten #5841</strain>
        <tissue evidence="1">Leaf</tissue>
    </source>
</reference>
<gene>
    <name evidence="1" type="ORF">KP509_03G083700</name>
</gene>
<evidence type="ECO:0000313" key="2">
    <source>
        <dbReference type="Proteomes" id="UP000825935"/>
    </source>
</evidence>
<comment type="caution">
    <text evidence="1">The sequence shown here is derived from an EMBL/GenBank/DDBJ whole genome shotgun (WGS) entry which is preliminary data.</text>
</comment>
<dbReference type="GO" id="GO:0048367">
    <property type="term" value="P:shoot system development"/>
    <property type="evidence" value="ECO:0007669"/>
    <property type="project" value="InterPro"/>
</dbReference>
<dbReference type="Proteomes" id="UP000825935">
    <property type="component" value="Chromosome 3"/>
</dbReference>
<sequence>MSSSSLFASLAAAIHSLSTHRLSVKASAPSPKSSPILLEFESDLASRIDHLKTADIGGYLSLKWLCQAMEMVLSTHSSVENFVPDLRNALSHGDVKWLDEYLDNSIKLIDICLALKETIAEIKRYCVFVKLSLRALQDGCTDAKLTRCMITLKKCVEFFRRKNDAFGQLGHRRFKLESCSSMLRRMSEKINADDASKGGFFMLIHVALVSTIFICNLLSSVLSSKSKPSTSSVCTFGQSPWCSTLISLQQKVKEQIEKKKSGGANALLQELDRTDIGVRNLYSRVEEVLRGKSLLDKKKRMLKIEESGKELQLLLIDLQQGLMPLEAHLDNVYRNLLRSRMVFLDMHTEL</sequence>
<dbReference type="PANTHER" id="PTHR31509">
    <property type="entry name" value="BPS1-LIKE PROTEIN"/>
    <property type="match status" value="1"/>
</dbReference>
<dbReference type="AlphaFoldDB" id="A0A8T2V9H9"/>